<reference evidence="10 11" key="1">
    <citation type="submission" date="2024-06" db="EMBL/GenBank/DDBJ databases">
        <title>Genomic Encyclopedia of Type Strains, Phase V (KMG-V): Genome sequencing to study the core and pangenomes of soil and plant-associated prokaryotes.</title>
        <authorList>
            <person name="Whitman W."/>
        </authorList>
    </citation>
    <scope>NUCLEOTIDE SEQUENCE [LARGE SCALE GENOMIC DNA]</scope>
    <source>
        <strain evidence="10 11">NE40</strain>
    </source>
</reference>
<evidence type="ECO:0000256" key="3">
    <source>
        <dbReference type="ARBA" id="ARBA00022558"/>
    </source>
</evidence>
<evidence type="ECO:0000256" key="7">
    <source>
        <dbReference type="SAM" id="MobiDB-lite"/>
    </source>
</evidence>
<dbReference type="Proteomes" id="UP001549366">
    <property type="component" value="Unassembled WGS sequence"/>
</dbReference>
<name>A0ABV2SEB0_9GAMM</name>
<dbReference type="Gene3D" id="2.130.10.10">
    <property type="entry name" value="YVTN repeat-like/Quinoprotein amine dehydrogenase"/>
    <property type="match status" value="1"/>
</dbReference>
<feature type="chain" id="PRO_5047143828" evidence="8">
    <location>
        <begin position="22"/>
        <end position="971"/>
    </location>
</feature>
<feature type="domain" description="VWFA" evidence="9">
    <location>
        <begin position="38"/>
        <end position="276"/>
    </location>
</feature>
<dbReference type="InterPro" id="IPR036465">
    <property type="entry name" value="vWFA_dom_sf"/>
</dbReference>
<evidence type="ECO:0000256" key="4">
    <source>
        <dbReference type="ARBA" id="ARBA00022723"/>
    </source>
</evidence>
<keyword evidence="11" id="KW-1185">Reference proteome</keyword>
<dbReference type="Pfam" id="PF05567">
    <property type="entry name" value="T4P_PilY1"/>
    <property type="match status" value="1"/>
</dbReference>
<evidence type="ECO:0000313" key="11">
    <source>
        <dbReference type="Proteomes" id="UP001549366"/>
    </source>
</evidence>
<comment type="caution">
    <text evidence="10">The sequence shown here is derived from an EMBL/GenBank/DDBJ whole genome shotgun (WGS) entry which is preliminary data.</text>
</comment>
<evidence type="ECO:0000259" key="9">
    <source>
        <dbReference type="PROSITE" id="PS50234"/>
    </source>
</evidence>
<sequence>MLLPRVMLVTIALSTVVFTQADDTELFVATLPDSARPNVTLIMDDSGSMGWGSPTPMSQAQAAARNFLNNASDINISLMSFNGCNPGGNVDFASENIATARARAIGVINGYFADCGTPLGDTYYEAYRYYAGLSPRFGTGSVAASITGSNYRSPISNACQRNSIIVFTDGWPNTGEQSAAAINALTNGLTFPAGIGHLSHSCVADSGECMDEQAWFMFNNDVNANFRGDQQITTFTIGFGFTGTPPALLPRTANMGGGQFYTAANANQLSDVLNDILLRVNATANSFAAPAASTSSFNTLETSEDVYYVMFRPAAGPNWTGNLKRYRLGDDNQIYDVNNNLAIDPATGLFLDTAQSFWSSSADGLEVEEGGMAEQITSSRPAYTNTTGNSGVNLTETDNQLHENTAAITAAMLGAANATEREQLLQWGRGVDVDDADGDGSSTDNRTSVGDALHTQPRDITYFANATGTTVDKTVYFTTNDGFLHAVNAADGTTEFSFIPEDLLPNLKTYRDGFVTGGALKAYGLDGPMTVWHNDDNGDGDILQSNNGTADSNEHIYPYLTMRRGGNNIYALDVTNRSRPELKWVIRGDLDNNHQLDSRATNPDFNELGQTWSAPLLTRVNWNGSERQVLLFGAGYDVDTDTQTTTLSVSDIGSAIYMVDAETGAKLWRSSSRGYADLSVSGMNYAIAADLALVDIDQDGLLDFFYAADVGGQLFRFDIEPTNTGASNFATGGRIAQLSLQTAAESRRFFETPAVSIGRNSEYLNIAIGSGLRHTPLSTTVNDRMYVIRDPNVFDTPANYNYAVRGGSPSYIDESNLYDATSNLIQQGTNAQQQTALTSLESSNGWYIRMEGSGEKILSRASIFNGILLFSSFTPASGTTTNCTPGAGANNFYAVNVENASSVFNLDTSLAALNKSDRSQTLLSGTIAPAPSIVNRGNQGSEVCVGNQCFQNLLRSVRSIPMHRNFWRENR</sequence>
<feature type="signal peptide" evidence="8">
    <location>
        <begin position="1"/>
        <end position="21"/>
    </location>
</feature>
<dbReference type="SUPFAM" id="SSF53300">
    <property type="entry name" value="vWA-like"/>
    <property type="match status" value="1"/>
</dbReference>
<evidence type="ECO:0000313" key="10">
    <source>
        <dbReference type="EMBL" id="MET4755551.1"/>
    </source>
</evidence>
<keyword evidence="6" id="KW-0281">Fimbrium</keyword>
<keyword evidence="8" id="KW-0732">Signal</keyword>
<organism evidence="10 11">
    <name type="scientific">Endozoicomonas lisbonensis</name>
    <dbReference type="NCBI Taxonomy" id="3120522"/>
    <lineage>
        <taxon>Bacteria</taxon>
        <taxon>Pseudomonadati</taxon>
        <taxon>Pseudomonadota</taxon>
        <taxon>Gammaproteobacteria</taxon>
        <taxon>Oceanospirillales</taxon>
        <taxon>Endozoicomonadaceae</taxon>
        <taxon>Endozoicomonas</taxon>
    </lineage>
</organism>
<evidence type="ECO:0000256" key="6">
    <source>
        <dbReference type="ARBA" id="ARBA00023263"/>
    </source>
</evidence>
<keyword evidence="3" id="KW-1029">Fimbrium biogenesis</keyword>
<dbReference type="InterPro" id="IPR008707">
    <property type="entry name" value="B-propeller_PilY1"/>
</dbReference>
<evidence type="ECO:0000256" key="1">
    <source>
        <dbReference type="ARBA" id="ARBA00004561"/>
    </source>
</evidence>
<gene>
    <name evidence="10" type="ORF">V5J35_000743</name>
</gene>
<dbReference type="EMBL" id="JBEWTB010000002">
    <property type="protein sequence ID" value="MET4755551.1"/>
    <property type="molecule type" value="Genomic_DNA"/>
</dbReference>
<dbReference type="Gene3D" id="3.40.50.410">
    <property type="entry name" value="von Willebrand factor, type A domain"/>
    <property type="match status" value="1"/>
</dbReference>
<evidence type="ECO:0000256" key="5">
    <source>
        <dbReference type="ARBA" id="ARBA00022837"/>
    </source>
</evidence>
<keyword evidence="4" id="KW-0479">Metal-binding</keyword>
<evidence type="ECO:0000256" key="8">
    <source>
        <dbReference type="SAM" id="SignalP"/>
    </source>
</evidence>
<comment type="subcellular location">
    <subcellularLocation>
        <location evidence="1">Fimbrium</location>
    </subcellularLocation>
</comment>
<dbReference type="InterPro" id="IPR011047">
    <property type="entry name" value="Quinoprotein_ADH-like_sf"/>
</dbReference>
<dbReference type="InterPro" id="IPR015943">
    <property type="entry name" value="WD40/YVTN_repeat-like_dom_sf"/>
</dbReference>
<dbReference type="SUPFAM" id="SSF50998">
    <property type="entry name" value="Quinoprotein alcohol dehydrogenase-like"/>
    <property type="match status" value="1"/>
</dbReference>
<accession>A0ABV2SEB0</accession>
<keyword evidence="5" id="KW-0106">Calcium</keyword>
<feature type="region of interest" description="Disordered" evidence="7">
    <location>
        <begin position="431"/>
        <end position="451"/>
    </location>
</feature>
<proteinExistence type="inferred from homology"/>
<protein>
    <submittedName>
        <fullName evidence="10">Type IV pilus assembly protein PilY1</fullName>
    </submittedName>
</protein>
<evidence type="ECO:0000256" key="2">
    <source>
        <dbReference type="ARBA" id="ARBA00008387"/>
    </source>
</evidence>
<dbReference type="InterPro" id="IPR002035">
    <property type="entry name" value="VWF_A"/>
</dbReference>
<comment type="similarity">
    <text evidence="2">Belongs to the PilY1 family.</text>
</comment>
<dbReference type="PROSITE" id="PS50234">
    <property type="entry name" value="VWFA"/>
    <property type="match status" value="1"/>
</dbReference>